<dbReference type="WBParaSite" id="PDA_v2.g17020.t1">
    <property type="protein sequence ID" value="PDA_v2.g17020.t1"/>
    <property type="gene ID" value="PDA_v2.g17020"/>
</dbReference>
<dbReference type="Proteomes" id="UP000887578">
    <property type="component" value="Unplaced"/>
</dbReference>
<evidence type="ECO:0000313" key="3">
    <source>
        <dbReference type="WBParaSite" id="PDA_v2.g17020.t1"/>
    </source>
</evidence>
<keyword evidence="1" id="KW-0732">Signal</keyword>
<protein>
    <submittedName>
        <fullName evidence="3">Uncharacterized protein</fullName>
    </submittedName>
</protein>
<name>A0A914PM64_9BILA</name>
<proteinExistence type="predicted"/>
<organism evidence="2 3">
    <name type="scientific">Panagrolaimus davidi</name>
    <dbReference type="NCBI Taxonomy" id="227884"/>
    <lineage>
        <taxon>Eukaryota</taxon>
        <taxon>Metazoa</taxon>
        <taxon>Ecdysozoa</taxon>
        <taxon>Nematoda</taxon>
        <taxon>Chromadorea</taxon>
        <taxon>Rhabditida</taxon>
        <taxon>Tylenchina</taxon>
        <taxon>Panagrolaimomorpha</taxon>
        <taxon>Panagrolaimoidea</taxon>
        <taxon>Panagrolaimidae</taxon>
        <taxon>Panagrolaimus</taxon>
    </lineage>
</organism>
<keyword evidence="2" id="KW-1185">Reference proteome</keyword>
<sequence>MFASKTSTTLVIISLIILSIYTLNVYADACSDVKEKSEAARVSAEAACTKAAEIAINSADSTKAVAKKACDDAAIIAKDIADKKAAAVCHSNAVTFAPVETSTMSDNSTVINNSSVIDNSTIADNSTKAAKPRNYFLRKIFFVFYRI</sequence>
<accession>A0A914PM64</accession>
<evidence type="ECO:0000313" key="2">
    <source>
        <dbReference type="Proteomes" id="UP000887578"/>
    </source>
</evidence>
<evidence type="ECO:0000256" key="1">
    <source>
        <dbReference type="SAM" id="SignalP"/>
    </source>
</evidence>
<reference evidence="3" key="1">
    <citation type="submission" date="2022-11" db="UniProtKB">
        <authorList>
            <consortium name="WormBaseParasite"/>
        </authorList>
    </citation>
    <scope>IDENTIFICATION</scope>
</reference>
<feature type="signal peptide" evidence="1">
    <location>
        <begin position="1"/>
        <end position="27"/>
    </location>
</feature>
<feature type="chain" id="PRO_5037955187" evidence="1">
    <location>
        <begin position="28"/>
        <end position="147"/>
    </location>
</feature>
<dbReference type="AlphaFoldDB" id="A0A914PM64"/>